<comment type="similarity">
    <text evidence="2">Belongs to the COX20 family.</text>
</comment>
<keyword evidence="8 10" id="KW-0472">Membrane</keyword>
<name>A0A2S5BFI0_9BASI</name>
<evidence type="ECO:0000256" key="9">
    <source>
        <dbReference type="SAM" id="MobiDB-lite"/>
    </source>
</evidence>
<feature type="region of interest" description="Disordered" evidence="9">
    <location>
        <begin position="1"/>
        <end position="27"/>
    </location>
</feature>
<protein>
    <recommendedName>
        <fullName evidence="3">Cytochrome c oxidase assembly protein COX20, mitochondrial</fullName>
    </recommendedName>
</protein>
<dbReference type="GO" id="GO:0033617">
    <property type="term" value="P:mitochondrial respiratory chain complex IV assembly"/>
    <property type="evidence" value="ECO:0007669"/>
    <property type="project" value="InterPro"/>
</dbReference>
<dbReference type="OrthoDB" id="14603at2759"/>
<evidence type="ECO:0000256" key="2">
    <source>
        <dbReference type="ARBA" id="ARBA00009575"/>
    </source>
</evidence>
<accession>A0A2S5BFI0</accession>
<keyword evidence="4 10" id="KW-0812">Transmembrane</keyword>
<dbReference type="Pfam" id="PF12597">
    <property type="entry name" value="Cox20"/>
    <property type="match status" value="1"/>
</dbReference>
<evidence type="ECO:0000313" key="12">
    <source>
        <dbReference type="Proteomes" id="UP000237144"/>
    </source>
</evidence>
<evidence type="ECO:0000256" key="3">
    <source>
        <dbReference type="ARBA" id="ARBA00017689"/>
    </source>
</evidence>
<evidence type="ECO:0000256" key="1">
    <source>
        <dbReference type="ARBA" id="ARBA00004273"/>
    </source>
</evidence>
<keyword evidence="6 10" id="KW-1133">Transmembrane helix</keyword>
<comment type="subcellular location">
    <subcellularLocation>
        <location evidence="1">Mitochondrion inner membrane</location>
    </subcellularLocation>
</comment>
<dbReference type="AlphaFoldDB" id="A0A2S5BFI0"/>
<dbReference type="InterPro" id="IPR022533">
    <property type="entry name" value="Cox20"/>
</dbReference>
<dbReference type="GO" id="GO:0005743">
    <property type="term" value="C:mitochondrial inner membrane"/>
    <property type="evidence" value="ECO:0007669"/>
    <property type="project" value="UniProtKB-SubCell"/>
</dbReference>
<dbReference type="PANTHER" id="PTHR31586:SF1">
    <property type="entry name" value="CYTOCHROME C OXIDASE ASSEMBLY PROTEIN COX20, MITOCHONDRIAL"/>
    <property type="match status" value="1"/>
</dbReference>
<feature type="transmembrane region" description="Helical" evidence="10">
    <location>
        <begin position="56"/>
        <end position="75"/>
    </location>
</feature>
<evidence type="ECO:0000256" key="10">
    <source>
        <dbReference type="SAM" id="Phobius"/>
    </source>
</evidence>
<evidence type="ECO:0000256" key="8">
    <source>
        <dbReference type="ARBA" id="ARBA00023136"/>
    </source>
</evidence>
<comment type="caution">
    <text evidence="11">The sequence shown here is derived from an EMBL/GenBank/DDBJ whole genome shotgun (WGS) entry which is preliminary data.</text>
</comment>
<evidence type="ECO:0000313" key="11">
    <source>
        <dbReference type="EMBL" id="POY75528.1"/>
    </source>
</evidence>
<organism evidence="11 12">
    <name type="scientific">Rhodotorula taiwanensis</name>
    <dbReference type="NCBI Taxonomy" id="741276"/>
    <lineage>
        <taxon>Eukaryota</taxon>
        <taxon>Fungi</taxon>
        <taxon>Dikarya</taxon>
        <taxon>Basidiomycota</taxon>
        <taxon>Pucciniomycotina</taxon>
        <taxon>Microbotryomycetes</taxon>
        <taxon>Sporidiobolales</taxon>
        <taxon>Sporidiobolaceae</taxon>
        <taxon>Rhodotorula</taxon>
    </lineage>
</organism>
<keyword evidence="7" id="KW-0496">Mitochondrion</keyword>
<proteinExistence type="inferred from homology"/>
<dbReference type="Proteomes" id="UP000237144">
    <property type="component" value="Unassembled WGS sequence"/>
</dbReference>
<dbReference type="PANTHER" id="PTHR31586">
    <property type="entry name" value="CYTOCHROME C OXIDASE PROTEIN 20"/>
    <property type="match status" value="1"/>
</dbReference>
<evidence type="ECO:0000256" key="4">
    <source>
        <dbReference type="ARBA" id="ARBA00022692"/>
    </source>
</evidence>
<reference evidence="11 12" key="1">
    <citation type="journal article" date="2018" name="Front. Microbiol.">
        <title>Prospects for Fungal Bioremediation of Acidic Radioactive Waste Sites: Characterization and Genome Sequence of Rhodotorula taiwanensis MD1149.</title>
        <authorList>
            <person name="Tkavc R."/>
            <person name="Matrosova V.Y."/>
            <person name="Grichenko O.E."/>
            <person name="Gostincar C."/>
            <person name="Volpe R.P."/>
            <person name="Klimenkova P."/>
            <person name="Gaidamakova E.K."/>
            <person name="Zhou C.E."/>
            <person name="Stewart B.J."/>
            <person name="Lyman M.G."/>
            <person name="Malfatti S.A."/>
            <person name="Rubinfeld B."/>
            <person name="Courtot M."/>
            <person name="Singh J."/>
            <person name="Dalgard C.L."/>
            <person name="Hamilton T."/>
            <person name="Frey K.G."/>
            <person name="Gunde-Cimerman N."/>
            <person name="Dugan L."/>
            <person name="Daly M.J."/>
        </authorList>
    </citation>
    <scope>NUCLEOTIDE SEQUENCE [LARGE SCALE GENOMIC DNA]</scope>
    <source>
        <strain evidence="11 12">MD1149</strain>
    </source>
</reference>
<gene>
    <name evidence="11" type="ORF">BMF94_1431</name>
</gene>
<evidence type="ECO:0000256" key="6">
    <source>
        <dbReference type="ARBA" id="ARBA00022989"/>
    </source>
</evidence>
<sequence length="114" mass="12007">MSSEPRPVQAPPDMRRTATDSEVSAPAPKATVLDAMRTIDPVSDLQRLPNMPCARYSLLFGIVAGVSVGALRFLFARTGRRGTLRGGAEGPWSQVGVAANWAVGAWGVASLGAW</sequence>
<keyword evidence="5" id="KW-0999">Mitochondrion inner membrane</keyword>
<evidence type="ECO:0000256" key="5">
    <source>
        <dbReference type="ARBA" id="ARBA00022792"/>
    </source>
</evidence>
<evidence type="ECO:0000256" key="7">
    <source>
        <dbReference type="ARBA" id="ARBA00023128"/>
    </source>
</evidence>
<keyword evidence="12" id="KW-1185">Reference proteome</keyword>
<dbReference type="EMBL" id="PJQD01000014">
    <property type="protein sequence ID" value="POY75528.1"/>
    <property type="molecule type" value="Genomic_DNA"/>
</dbReference>